<dbReference type="PANTHER" id="PTHR33751:SF11">
    <property type="entry name" value="BLL4483 PROTEIN"/>
    <property type="match status" value="1"/>
</dbReference>
<dbReference type="Pfam" id="PF00034">
    <property type="entry name" value="Cytochrom_C"/>
    <property type="match status" value="2"/>
</dbReference>
<dbReference type="InterPro" id="IPR036909">
    <property type="entry name" value="Cyt_c-like_dom_sf"/>
</dbReference>
<evidence type="ECO:0000256" key="4">
    <source>
        <dbReference type="PROSITE-ProRule" id="PRU00433"/>
    </source>
</evidence>
<dbReference type="PROSITE" id="PS51007">
    <property type="entry name" value="CYTC"/>
    <property type="match status" value="2"/>
</dbReference>
<keyword evidence="1 4" id="KW-0349">Heme</keyword>
<dbReference type="GO" id="GO:0020037">
    <property type="term" value="F:heme binding"/>
    <property type="evidence" value="ECO:0007669"/>
    <property type="project" value="InterPro"/>
</dbReference>
<sequence>MYKTKYFERGKASLKALLFLPLAFGTHAETSLSQPLISAGGEGSNFSEAACAGCHGNEGDGNAAEGIPRLRGLSATYLREQLQAFASDERKNPVMNSIAQTLSTDGITHAANYYAQLPPLYRPLGVKAESDNELATHGRWGENIPSCDDCHGPEGKGVGENFPALNGQPALYLENQLQAFQKGSRPPGPLHLMENIAKKLSDADIRTISLYYSGSTPMTTGGQP</sequence>
<dbReference type="SUPFAM" id="SSF46626">
    <property type="entry name" value="Cytochrome c"/>
    <property type="match status" value="2"/>
</dbReference>
<gene>
    <name evidence="7" type="ORF">JZL65_08535</name>
</gene>
<dbReference type="RefSeq" id="WP_273143682.1">
    <property type="nucleotide sequence ID" value="NZ_CP053675.1"/>
</dbReference>
<feature type="domain" description="Cytochrome c" evidence="6">
    <location>
        <begin position="38"/>
        <end position="118"/>
    </location>
</feature>
<evidence type="ECO:0000313" key="8">
    <source>
        <dbReference type="Proteomes" id="UP000683551"/>
    </source>
</evidence>
<dbReference type="AlphaFoldDB" id="A0A9E6MUL9"/>
<organism evidence="7 8">
    <name type="scientific">Ferrovum myxofaciens</name>
    <dbReference type="NCBI Taxonomy" id="416213"/>
    <lineage>
        <taxon>Bacteria</taxon>
        <taxon>Pseudomonadati</taxon>
        <taxon>Pseudomonadota</taxon>
        <taxon>Betaproteobacteria</taxon>
        <taxon>Ferrovales</taxon>
        <taxon>Ferrovaceae</taxon>
        <taxon>Ferrovum</taxon>
    </lineage>
</organism>
<keyword evidence="3 4" id="KW-0408">Iron</keyword>
<proteinExistence type="predicted"/>
<evidence type="ECO:0000256" key="5">
    <source>
        <dbReference type="SAM" id="SignalP"/>
    </source>
</evidence>
<feature type="domain" description="Cytochrome c" evidence="6">
    <location>
        <begin position="133"/>
        <end position="216"/>
    </location>
</feature>
<dbReference type="GO" id="GO:0046872">
    <property type="term" value="F:metal ion binding"/>
    <property type="evidence" value="ECO:0007669"/>
    <property type="project" value="UniProtKB-KW"/>
</dbReference>
<evidence type="ECO:0000256" key="2">
    <source>
        <dbReference type="ARBA" id="ARBA00022723"/>
    </source>
</evidence>
<reference evidence="7" key="1">
    <citation type="submission" date="2021-02" db="EMBL/GenBank/DDBJ databases">
        <title>Comparative genomics of Ferrovum myxofaciens strains, predominant extremophile bacteria forming large biofilm stalactites in acid mine ecosystems.</title>
        <authorList>
            <person name="Burkartova K."/>
            <person name="Ridl J."/>
            <person name="Pajer P."/>
            <person name="Falteisek L."/>
        </authorList>
    </citation>
    <scope>NUCLEOTIDE SEQUENCE</scope>
    <source>
        <strain evidence="7">MI1III</strain>
    </source>
</reference>
<protein>
    <submittedName>
        <fullName evidence="7">C-type cytochrome</fullName>
    </submittedName>
</protein>
<evidence type="ECO:0000313" key="7">
    <source>
        <dbReference type="EMBL" id="QWY76555.1"/>
    </source>
</evidence>
<keyword evidence="5" id="KW-0732">Signal</keyword>
<dbReference type="InterPro" id="IPR009056">
    <property type="entry name" value="Cyt_c-like_dom"/>
</dbReference>
<dbReference type="PANTHER" id="PTHR33751">
    <property type="entry name" value="CBB3-TYPE CYTOCHROME C OXIDASE SUBUNIT FIXP"/>
    <property type="match status" value="1"/>
</dbReference>
<dbReference type="GO" id="GO:0009055">
    <property type="term" value="F:electron transfer activity"/>
    <property type="evidence" value="ECO:0007669"/>
    <property type="project" value="InterPro"/>
</dbReference>
<dbReference type="InterPro" id="IPR050597">
    <property type="entry name" value="Cytochrome_c_Oxidase_Subunit"/>
</dbReference>
<name>A0A9E6MUL9_9PROT</name>
<feature type="chain" id="PRO_5039513316" evidence="5">
    <location>
        <begin position="29"/>
        <end position="224"/>
    </location>
</feature>
<evidence type="ECO:0000256" key="1">
    <source>
        <dbReference type="ARBA" id="ARBA00022617"/>
    </source>
</evidence>
<dbReference type="Proteomes" id="UP000683551">
    <property type="component" value="Chromosome"/>
</dbReference>
<keyword evidence="2 4" id="KW-0479">Metal-binding</keyword>
<dbReference type="Gene3D" id="1.10.760.10">
    <property type="entry name" value="Cytochrome c-like domain"/>
    <property type="match status" value="2"/>
</dbReference>
<evidence type="ECO:0000256" key="3">
    <source>
        <dbReference type="ARBA" id="ARBA00023004"/>
    </source>
</evidence>
<evidence type="ECO:0000259" key="6">
    <source>
        <dbReference type="PROSITE" id="PS51007"/>
    </source>
</evidence>
<accession>A0A9E6MUL9</accession>
<dbReference type="EMBL" id="CP071137">
    <property type="protein sequence ID" value="QWY76555.1"/>
    <property type="molecule type" value="Genomic_DNA"/>
</dbReference>
<feature type="signal peptide" evidence="5">
    <location>
        <begin position="1"/>
        <end position="28"/>
    </location>
</feature>